<gene>
    <name evidence="1" type="ORF">CAMP_LOCUS6624</name>
</gene>
<dbReference type="OrthoDB" id="5862088at2759"/>
<keyword evidence="2" id="KW-1185">Reference proteome</keyword>
<organism evidence="1 2">
    <name type="scientific">Caenorhabditis angaria</name>
    <dbReference type="NCBI Taxonomy" id="860376"/>
    <lineage>
        <taxon>Eukaryota</taxon>
        <taxon>Metazoa</taxon>
        <taxon>Ecdysozoa</taxon>
        <taxon>Nematoda</taxon>
        <taxon>Chromadorea</taxon>
        <taxon>Rhabditida</taxon>
        <taxon>Rhabditina</taxon>
        <taxon>Rhabditomorpha</taxon>
        <taxon>Rhabditoidea</taxon>
        <taxon>Rhabditidae</taxon>
        <taxon>Peloderinae</taxon>
        <taxon>Caenorhabditis</taxon>
    </lineage>
</organism>
<name>A0A9P1IDY2_9PELO</name>
<sequence length="305" mass="34775">MLACTGTVRSMLERDNMHLAAVVEELMRTCEFAKFYGDGKNLTEARWEAFWKGNKASKCEDGIRFCVEIKVSDDRFMIFIGMPDSKYERGISGFRETMSCYEIIDPKDLTDAETLAEELKKETFDVNLPNGAKLIQHAEKAYSNLYSNGKSFDDLEEKRMGEAYLDDEIQFLFNFKIHPDGVKKMKSVGNTIQSNTLVIQHKCVMYSYAYALTVAAEDPEPVCEFRLFPISHTYRHPTGQTKGGVQSTMKQKAPELADVRLKIGMIESAKLDLIRELDGSYKCTTLITLETLKNITKRVEIYIKP</sequence>
<reference evidence="1" key="1">
    <citation type="submission" date="2022-11" db="EMBL/GenBank/DDBJ databases">
        <authorList>
            <person name="Kikuchi T."/>
        </authorList>
    </citation>
    <scope>NUCLEOTIDE SEQUENCE</scope>
    <source>
        <strain evidence="1">PS1010</strain>
    </source>
</reference>
<dbReference type="EMBL" id="CANHGI010000003">
    <property type="protein sequence ID" value="CAI5443987.1"/>
    <property type="molecule type" value="Genomic_DNA"/>
</dbReference>
<evidence type="ECO:0000313" key="2">
    <source>
        <dbReference type="Proteomes" id="UP001152747"/>
    </source>
</evidence>
<dbReference type="AlphaFoldDB" id="A0A9P1IDY2"/>
<dbReference type="Proteomes" id="UP001152747">
    <property type="component" value="Unassembled WGS sequence"/>
</dbReference>
<comment type="caution">
    <text evidence="1">The sequence shown here is derived from an EMBL/GenBank/DDBJ whole genome shotgun (WGS) entry which is preliminary data.</text>
</comment>
<accession>A0A9P1IDY2</accession>
<protein>
    <submittedName>
        <fullName evidence="1">Uncharacterized protein</fullName>
    </submittedName>
</protein>
<proteinExistence type="predicted"/>
<evidence type="ECO:0000313" key="1">
    <source>
        <dbReference type="EMBL" id="CAI5443987.1"/>
    </source>
</evidence>